<keyword evidence="2" id="KW-1185">Reference proteome</keyword>
<organism evidence="1 2">
    <name type="scientific">Paraphaeosphaeria minitans</name>
    <dbReference type="NCBI Taxonomy" id="565426"/>
    <lineage>
        <taxon>Eukaryota</taxon>
        <taxon>Fungi</taxon>
        <taxon>Dikarya</taxon>
        <taxon>Ascomycota</taxon>
        <taxon>Pezizomycotina</taxon>
        <taxon>Dothideomycetes</taxon>
        <taxon>Pleosporomycetidae</taxon>
        <taxon>Pleosporales</taxon>
        <taxon>Massarineae</taxon>
        <taxon>Didymosphaeriaceae</taxon>
        <taxon>Paraphaeosphaeria</taxon>
    </lineage>
</organism>
<protein>
    <submittedName>
        <fullName evidence="1">Uncharacterized protein</fullName>
    </submittedName>
</protein>
<dbReference type="EMBL" id="WJXW01000016">
    <property type="protein sequence ID" value="KAF9729502.1"/>
    <property type="molecule type" value="Genomic_DNA"/>
</dbReference>
<dbReference type="AlphaFoldDB" id="A0A9P6KK67"/>
<reference evidence="1" key="1">
    <citation type="journal article" date="2020" name="Mol. Plant Microbe Interact.">
        <title>Genome Sequence of the Biocontrol Agent Coniothyrium minitans strain Conio (IMI 134523).</title>
        <authorList>
            <person name="Patel D."/>
            <person name="Shittu T.A."/>
            <person name="Baroncelli R."/>
            <person name="Muthumeenakshi S."/>
            <person name="Osborne T.H."/>
            <person name="Janganan T.K."/>
            <person name="Sreenivasaprasad S."/>
        </authorList>
    </citation>
    <scope>NUCLEOTIDE SEQUENCE</scope>
    <source>
        <strain evidence="1">Conio</strain>
    </source>
</reference>
<name>A0A9P6KK67_9PLEO</name>
<evidence type="ECO:0000313" key="2">
    <source>
        <dbReference type="Proteomes" id="UP000756921"/>
    </source>
</evidence>
<sequence length="106" mass="11437">MRNEDSMHAITTPRLNTFSQGVPWRQVHGRVRFPQTLRTKATDKAVGPSTATCDNHVRRQVGRISSGGSRRAMDGQGWKAASDGGVEVEAEQEAACWASLSSLAGV</sequence>
<dbReference type="Proteomes" id="UP000756921">
    <property type="component" value="Unassembled WGS sequence"/>
</dbReference>
<proteinExistence type="predicted"/>
<comment type="caution">
    <text evidence="1">The sequence shown here is derived from an EMBL/GenBank/DDBJ whole genome shotgun (WGS) entry which is preliminary data.</text>
</comment>
<evidence type="ECO:0000313" key="1">
    <source>
        <dbReference type="EMBL" id="KAF9729502.1"/>
    </source>
</evidence>
<gene>
    <name evidence="1" type="ORF">PMIN01_12366</name>
</gene>
<accession>A0A9P6KK67</accession>